<dbReference type="Pfam" id="PF09523">
    <property type="entry name" value="DUF2390"/>
    <property type="match status" value="1"/>
</dbReference>
<dbReference type="Proteomes" id="UP000596252">
    <property type="component" value="Chromosome"/>
</dbReference>
<accession>A0ABX7G1L8</accession>
<gene>
    <name evidence="1" type="ORF">JQC75_15390</name>
</gene>
<evidence type="ECO:0000313" key="1">
    <source>
        <dbReference type="EMBL" id="QRH01225.1"/>
    </source>
</evidence>
<proteinExistence type="predicted"/>
<name>A0ABX7G1L8_9GAMM</name>
<protein>
    <submittedName>
        <fullName evidence="1">TIGR02444 family protein</fullName>
    </submittedName>
</protein>
<sequence length="148" mass="17129">MISEEVFTRELWQACETHYSQHEALCLSLQDDCQINVNLLLLASELDRRGIGLDQSQWQLLIIEVAAWDERLIGPYRRLRQLAKSSLSEEEYRQMLDVELMMERKVQNLLLHRLNQLPTSQGETNNLKLLLAEFGLDIEVAAALIHQG</sequence>
<dbReference type="NCBIfam" id="TIGR02444">
    <property type="entry name" value="TIGR02444 family protein"/>
    <property type="match status" value="1"/>
</dbReference>
<dbReference type="EMBL" id="CP069213">
    <property type="protein sequence ID" value="QRH01225.1"/>
    <property type="molecule type" value="Genomic_DNA"/>
</dbReference>
<organism evidence="1 2">
    <name type="scientific">Shewanella litorisediminis</name>
    <dbReference type="NCBI Taxonomy" id="1173586"/>
    <lineage>
        <taxon>Bacteria</taxon>
        <taxon>Pseudomonadati</taxon>
        <taxon>Pseudomonadota</taxon>
        <taxon>Gammaproteobacteria</taxon>
        <taxon>Alteromonadales</taxon>
        <taxon>Shewanellaceae</taxon>
        <taxon>Shewanella</taxon>
    </lineage>
</organism>
<reference evidence="1 2" key="1">
    <citation type="journal article" date="2012" name="Antonie Van Leeuwenhoek">
        <title>Shewanella litorisediminis sp. nov., a gammaproteobacterium isolated from a tidal flat sediment.</title>
        <authorList>
            <person name="Lee M.H."/>
            <person name="Yoon J.H."/>
        </authorList>
    </citation>
    <scope>NUCLEOTIDE SEQUENCE [LARGE SCALE GENOMIC DNA]</scope>
    <source>
        <strain evidence="1 2">SMK1-12</strain>
    </source>
</reference>
<dbReference type="RefSeq" id="WP_203324912.1">
    <property type="nucleotide sequence ID" value="NZ_CP069213.1"/>
</dbReference>
<dbReference type="InterPro" id="IPR012659">
    <property type="entry name" value="CHP02444"/>
</dbReference>
<evidence type="ECO:0000313" key="2">
    <source>
        <dbReference type="Proteomes" id="UP000596252"/>
    </source>
</evidence>
<keyword evidence="2" id="KW-1185">Reference proteome</keyword>